<comment type="caution">
    <text evidence="9">The sequence shown here is derived from an EMBL/GenBank/DDBJ whole genome shotgun (WGS) entry which is preliminary data.</text>
</comment>
<proteinExistence type="predicted"/>
<evidence type="ECO:0000313" key="9">
    <source>
        <dbReference type="EMBL" id="KAJ8611499.1"/>
    </source>
</evidence>
<keyword evidence="2" id="KW-0378">Hydrolase</keyword>
<dbReference type="InterPro" id="IPR036971">
    <property type="entry name" value="PDEase_catalytic_dom_sf"/>
</dbReference>
<feature type="region of interest" description="Disordered" evidence="7">
    <location>
        <begin position="1"/>
        <end position="33"/>
    </location>
</feature>
<feature type="binding site" evidence="4">
    <location>
        <begin position="335"/>
        <end position="339"/>
    </location>
    <ligand>
        <name>AMP</name>
        <dbReference type="ChEBI" id="CHEBI:456215"/>
    </ligand>
</feature>
<dbReference type="Gene3D" id="1.10.1300.10">
    <property type="entry name" value="3'5'-cyclic nucleotide phosphodiesterase, catalytic domain"/>
    <property type="match status" value="1"/>
</dbReference>
<dbReference type="PRINTS" id="PR00387">
    <property type="entry name" value="PDIESTERASE1"/>
</dbReference>
<dbReference type="GO" id="GO:0007165">
    <property type="term" value="P:signal transduction"/>
    <property type="evidence" value="ECO:0007669"/>
    <property type="project" value="InterPro"/>
</dbReference>
<dbReference type="SUPFAM" id="SSF109604">
    <property type="entry name" value="HD-domain/PDEase-like"/>
    <property type="match status" value="1"/>
</dbReference>
<dbReference type="Proteomes" id="UP001230188">
    <property type="component" value="Unassembled WGS sequence"/>
</dbReference>
<dbReference type="CDD" id="cd00077">
    <property type="entry name" value="HDc"/>
    <property type="match status" value="1"/>
</dbReference>
<evidence type="ECO:0000256" key="6">
    <source>
        <dbReference type="PROSITE-ProRule" id="PRU00339"/>
    </source>
</evidence>
<feature type="binding site" evidence="4">
    <location>
        <position position="537"/>
    </location>
    <ligand>
        <name>AMP</name>
        <dbReference type="ChEBI" id="CHEBI:456215"/>
    </ligand>
</feature>
<evidence type="ECO:0000256" key="4">
    <source>
        <dbReference type="PIRSR" id="PIRSR623088-2"/>
    </source>
</evidence>
<feature type="binding site" evidence="5">
    <location>
        <position position="376"/>
    </location>
    <ligand>
        <name>Zn(2+)</name>
        <dbReference type="ChEBI" id="CHEBI:29105"/>
        <label>2</label>
    </ligand>
</feature>
<feature type="repeat" description="TPR" evidence="6">
    <location>
        <begin position="196"/>
        <end position="229"/>
    </location>
</feature>
<evidence type="ECO:0000259" key="8">
    <source>
        <dbReference type="PROSITE" id="PS51845"/>
    </source>
</evidence>
<gene>
    <name evidence="9" type="ORF">CTAYLR_010480</name>
</gene>
<feature type="binding site" evidence="5">
    <location>
        <position position="376"/>
    </location>
    <ligand>
        <name>Zn(2+)</name>
        <dbReference type="ChEBI" id="CHEBI:29105"/>
        <label>1</label>
    </ligand>
</feature>
<organism evidence="9 10">
    <name type="scientific">Chrysophaeum taylorii</name>
    <dbReference type="NCBI Taxonomy" id="2483200"/>
    <lineage>
        <taxon>Eukaryota</taxon>
        <taxon>Sar</taxon>
        <taxon>Stramenopiles</taxon>
        <taxon>Ochrophyta</taxon>
        <taxon>Pelagophyceae</taxon>
        <taxon>Pelagomonadales</taxon>
        <taxon>Pelagomonadaceae</taxon>
        <taxon>Chrysophaeum</taxon>
    </lineage>
</organism>
<feature type="domain" description="PDEase" evidence="8">
    <location>
        <begin position="332"/>
        <end position="593"/>
    </location>
</feature>
<feature type="binding site" evidence="4">
    <location>
        <position position="486"/>
    </location>
    <ligand>
        <name>AMP</name>
        <dbReference type="ChEBI" id="CHEBI:456215"/>
    </ligand>
</feature>
<dbReference type="PANTHER" id="PTHR11347">
    <property type="entry name" value="CYCLIC NUCLEOTIDE PHOSPHODIESTERASE"/>
    <property type="match status" value="1"/>
</dbReference>
<dbReference type="Pfam" id="PF00233">
    <property type="entry name" value="PDEase_I"/>
    <property type="match status" value="1"/>
</dbReference>
<dbReference type="GO" id="GO:0004114">
    <property type="term" value="F:3',5'-cyclic-nucleotide phosphodiesterase activity"/>
    <property type="evidence" value="ECO:0007669"/>
    <property type="project" value="InterPro"/>
</dbReference>
<keyword evidence="10" id="KW-1185">Reference proteome</keyword>
<evidence type="ECO:0000256" key="7">
    <source>
        <dbReference type="SAM" id="MobiDB-lite"/>
    </source>
</evidence>
<evidence type="ECO:0000313" key="10">
    <source>
        <dbReference type="Proteomes" id="UP001230188"/>
    </source>
</evidence>
<feature type="binding site" evidence="5">
    <location>
        <position position="486"/>
    </location>
    <ligand>
        <name>Zn(2+)</name>
        <dbReference type="ChEBI" id="CHEBI:29105"/>
        <label>1</label>
    </ligand>
</feature>
<dbReference type="PROSITE" id="PS51845">
    <property type="entry name" value="PDEASE_I_2"/>
    <property type="match status" value="1"/>
</dbReference>
<accession>A0AAD7ULF8</accession>
<protein>
    <recommendedName>
        <fullName evidence="8">PDEase domain-containing protein</fullName>
    </recommendedName>
</protein>
<keyword evidence="1 5" id="KW-0479">Metal-binding</keyword>
<evidence type="ECO:0000256" key="3">
    <source>
        <dbReference type="PIRSR" id="PIRSR623088-1"/>
    </source>
</evidence>
<dbReference type="SMART" id="SM00471">
    <property type="entry name" value="HDc"/>
    <property type="match status" value="1"/>
</dbReference>
<feature type="binding site" evidence="5">
    <location>
        <position position="375"/>
    </location>
    <ligand>
        <name>Zn(2+)</name>
        <dbReference type="ChEBI" id="CHEBI:29105"/>
        <label>1</label>
    </ligand>
</feature>
<dbReference type="InterPro" id="IPR003607">
    <property type="entry name" value="HD/PDEase_dom"/>
</dbReference>
<reference evidence="9" key="1">
    <citation type="submission" date="2023-01" db="EMBL/GenBank/DDBJ databases">
        <title>Metagenome sequencing of chrysophaentin producing Chrysophaeum taylorii.</title>
        <authorList>
            <person name="Davison J."/>
            <person name="Bewley C."/>
        </authorList>
    </citation>
    <scope>NUCLEOTIDE SEQUENCE</scope>
    <source>
        <strain evidence="9">NIES-1699</strain>
    </source>
</reference>
<feature type="binding site" evidence="5">
    <location>
        <position position="339"/>
    </location>
    <ligand>
        <name>Zn(2+)</name>
        <dbReference type="ChEBI" id="CHEBI:29105"/>
        <label>1</label>
    </ligand>
</feature>
<name>A0AAD7ULF8_9STRA</name>
<dbReference type="InterPro" id="IPR002073">
    <property type="entry name" value="PDEase_catalytic_dom"/>
</dbReference>
<dbReference type="PROSITE" id="PS50005">
    <property type="entry name" value="TPR"/>
    <property type="match status" value="1"/>
</dbReference>
<dbReference type="InterPro" id="IPR011990">
    <property type="entry name" value="TPR-like_helical_dom_sf"/>
</dbReference>
<evidence type="ECO:0000256" key="5">
    <source>
        <dbReference type="PIRSR" id="PIRSR623088-3"/>
    </source>
</evidence>
<dbReference type="EMBL" id="JAQMWT010000072">
    <property type="protein sequence ID" value="KAJ8611499.1"/>
    <property type="molecule type" value="Genomic_DNA"/>
</dbReference>
<sequence length="620" mass="67847">MGAGASGGVREVAAKRQEQPTVRKSGPLTAAHDELETIIARRPSDPELRESLRRVVGLIDKGRVDSTMSLEPASPQNREAAAWVSTFVSEANRMQQPRGTTRRRRAGVHFQAPEHSVLLGELAHMMAEKDQLAKAEATVARTHDKESAEFGLAVLGRGTVKATVLGKHEEAMEDFGVVIALAEKKAGDQSFAAIAASAWHKKGDALRQLGKLEKAIEARAKAFEYETPHVHETALTSYIELALQCSEDWELFDVEMLETASRGRAISAYAAHALGVRPYGNGPPSDAGVLAKVSEDGTVSKEQVEALVAFTQVLDAEYAATSAGKNGGSLGNPYHNRLHGADVMQATNLLCRHQAIYAALDDIAALAVLFAAMVHDFRHPGVNEQFLVETTHALAIRYSDDSTLERMHLAEVFELLAKPGHDWIRAPKDVRRRVRSMVIHCVLGTDLARSSYNVGVFEGHCDAGSNFSTHLPAQQALACIVVKLADVSHPARRKTRHLRWSRRIMAEFFNQGRDEAKAGLPISPLCDEATVDLPKAQRGFIDFVTRPILNAVYDFCSTKPSQEKEHSSKAAIQVAKTLLDENYEYWGGDDCKAIKDAWARDPEDLLTPPSYNNNNNISSS</sequence>
<dbReference type="Gene3D" id="1.25.40.10">
    <property type="entry name" value="Tetratricopeptide repeat domain"/>
    <property type="match status" value="1"/>
</dbReference>
<dbReference type="InterPro" id="IPR023088">
    <property type="entry name" value="PDEase"/>
</dbReference>
<dbReference type="InterPro" id="IPR019734">
    <property type="entry name" value="TPR_rpt"/>
</dbReference>
<keyword evidence="6" id="KW-0802">TPR repeat</keyword>
<feature type="active site" description="Proton donor" evidence="3">
    <location>
        <position position="335"/>
    </location>
</feature>
<evidence type="ECO:0000256" key="2">
    <source>
        <dbReference type="ARBA" id="ARBA00022801"/>
    </source>
</evidence>
<evidence type="ECO:0000256" key="1">
    <source>
        <dbReference type="ARBA" id="ARBA00022723"/>
    </source>
</evidence>
<dbReference type="GO" id="GO:0046872">
    <property type="term" value="F:metal ion binding"/>
    <property type="evidence" value="ECO:0007669"/>
    <property type="project" value="UniProtKB-KW"/>
</dbReference>
<feature type="binding site" evidence="4">
    <location>
        <position position="376"/>
    </location>
    <ligand>
        <name>AMP</name>
        <dbReference type="ChEBI" id="CHEBI:456215"/>
    </ligand>
</feature>
<dbReference type="SUPFAM" id="SSF48452">
    <property type="entry name" value="TPR-like"/>
    <property type="match status" value="1"/>
</dbReference>
<dbReference type="AlphaFoldDB" id="A0AAD7ULF8"/>